<dbReference type="KEGG" id="ptm:GSPATT00015129001"/>
<sequence>MLTIQDFFDFYSYFGFYVANNEIFKTILAQVLDLNQLQQQFPQYGTPPKSVKQQQLNDSPEQQNLIDNSKNYVIVEFFTFQRYTCKILSITVFTIKGTIICFKIGQISLIQHIINIIYIQIGQFNSILISRGESGFTSFYRVSKIQDADMMGCQIQQNLQKLLEIIKQKLQILKLLDLQGFKFVLRGEMPQQRTQLIKQLFENYQTNDYVTLSTLRNKFHLQVPPRYKKWQQKRCGNHLQNINGGFGHENITKEELLEFFSNYSASIPDEKYFEQIIVNVFRLLQDESKNHQAGNHKRSYLQDHHSYVLQRGIVSANAPFGTFTQQEQLAQSRPYVGYNQPASFNIFKPLDDVKKKRLIKMDLKFNKFHFPNLRFHYNLSNNMKIKKKKLDGANILRNKISQRGLRGLINIQYRFQLYDKSHLNALSYQEWKNCFKQWRLEVSDQILDEVFQQFQTNGMMNYRGFVKQMQGTMSLRKFNSVQEAFESLPKATIDIVKQQFNAKDHPDARANRKREDDVLCEFIDTYEQYHIVYTGGDYVKNSNITFEEVIGYHYNLNLLFKDDIQFQQYVQSVWNLRRQF</sequence>
<dbReference type="InterPro" id="IPR051581">
    <property type="entry name" value="Ca-bind"/>
</dbReference>
<name>A0DB18_PARTE</name>
<dbReference type="eggNOG" id="KOG0032">
    <property type="taxonomic scope" value="Eukaryota"/>
</dbReference>
<gene>
    <name evidence="4" type="ORF">GSPATT00015129001</name>
</gene>
<evidence type="ECO:0000256" key="2">
    <source>
        <dbReference type="ARBA" id="ARBA00022737"/>
    </source>
</evidence>
<reference evidence="4 5" key="1">
    <citation type="journal article" date="2006" name="Nature">
        <title>Global trends of whole-genome duplications revealed by the ciliate Paramecium tetraurelia.</title>
        <authorList>
            <consortium name="Genoscope"/>
            <person name="Aury J.-M."/>
            <person name="Jaillon O."/>
            <person name="Duret L."/>
            <person name="Noel B."/>
            <person name="Jubin C."/>
            <person name="Porcel B.M."/>
            <person name="Segurens B."/>
            <person name="Daubin V."/>
            <person name="Anthouard V."/>
            <person name="Aiach N."/>
            <person name="Arnaiz O."/>
            <person name="Billaut A."/>
            <person name="Beisson J."/>
            <person name="Blanc I."/>
            <person name="Bouhouche K."/>
            <person name="Camara F."/>
            <person name="Duharcourt S."/>
            <person name="Guigo R."/>
            <person name="Gogendeau D."/>
            <person name="Katinka M."/>
            <person name="Keller A.-M."/>
            <person name="Kissmehl R."/>
            <person name="Klotz C."/>
            <person name="Koll F."/>
            <person name="Le Moue A."/>
            <person name="Lepere C."/>
            <person name="Malinsky S."/>
            <person name="Nowacki M."/>
            <person name="Nowak J.K."/>
            <person name="Plattner H."/>
            <person name="Poulain J."/>
            <person name="Ruiz F."/>
            <person name="Serrano V."/>
            <person name="Zagulski M."/>
            <person name="Dessen P."/>
            <person name="Betermier M."/>
            <person name="Weissenbach J."/>
            <person name="Scarpelli C."/>
            <person name="Schachter V."/>
            <person name="Sperling L."/>
            <person name="Meyer E."/>
            <person name="Cohen J."/>
            <person name="Wincker P."/>
        </authorList>
    </citation>
    <scope>NUCLEOTIDE SEQUENCE [LARGE SCALE GENOMIC DNA]</scope>
    <source>
        <strain evidence="4 5">Stock d4-2</strain>
    </source>
</reference>
<organism evidence="4 5">
    <name type="scientific">Paramecium tetraurelia</name>
    <dbReference type="NCBI Taxonomy" id="5888"/>
    <lineage>
        <taxon>Eukaryota</taxon>
        <taxon>Sar</taxon>
        <taxon>Alveolata</taxon>
        <taxon>Ciliophora</taxon>
        <taxon>Intramacronucleata</taxon>
        <taxon>Oligohymenophorea</taxon>
        <taxon>Peniculida</taxon>
        <taxon>Parameciidae</taxon>
        <taxon>Paramecium</taxon>
    </lineage>
</organism>
<accession>A0DB18</accession>
<keyword evidence="2" id="KW-0677">Repeat</keyword>
<keyword evidence="5" id="KW-1185">Reference proteome</keyword>
<dbReference type="PANTHER" id="PTHR34524:SF6">
    <property type="entry name" value="CALCYPHOSINE LIKE"/>
    <property type="match status" value="1"/>
</dbReference>
<dbReference type="SUPFAM" id="SSF47473">
    <property type="entry name" value="EF-hand"/>
    <property type="match status" value="1"/>
</dbReference>
<dbReference type="InParanoid" id="A0DB18"/>
<dbReference type="PANTHER" id="PTHR34524">
    <property type="entry name" value="CALCYPHOSIN"/>
    <property type="match status" value="1"/>
</dbReference>
<keyword evidence="1" id="KW-0479">Metal-binding</keyword>
<dbReference type="Proteomes" id="UP000000600">
    <property type="component" value="Unassembled WGS sequence"/>
</dbReference>
<dbReference type="GeneID" id="5033424"/>
<evidence type="ECO:0008006" key="6">
    <source>
        <dbReference type="Google" id="ProtNLM"/>
    </source>
</evidence>
<dbReference type="OrthoDB" id="444540at2759"/>
<dbReference type="RefSeq" id="XP_001447632.1">
    <property type="nucleotide sequence ID" value="XM_001447595.1"/>
</dbReference>
<dbReference type="AlphaFoldDB" id="A0DB18"/>
<keyword evidence="3" id="KW-0106">Calcium</keyword>
<proteinExistence type="predicted"/>
<protein>
    <recommendedName>
        <fullName evidence="6">EF-hand domain-containing protein</fullName>
    </recommendedName>
</protein>
<dbReference type="Gene3D" id="1.10.238.10">
    <property type="entry name" value="EF-hand"/>
    <property type="match status" value="3"/>
</dbReference>
<evidence type="ECO:0000313" key="4">
    <source>
        <dbReference type="EMBL" id="CAK80235.1"/>
    </source>
</evidence>
<dbReference type="InterPro" id="IPR011992">
    <property type="entry name" value="EF-hand-dom_pair"/>
</dbReference>
<dbReference type="EMBL" id="CT868363">
    <property type="protein sequence ID" value="CAK80235.1"/>
    <property type="molecule type" value="Genomic_DNA"/>
</dbReference>
<evidence type="ECO:0000256" key="1">
    <source>
        <dbReference type="ARBA" id="ARBA00022723"/>
    </source>
</evidence>
<dbReference type="HOGENOM" id="CLU_470513_0_0_1"/>
<dbReference type="GO" id="GO:0046872">
    <property type="term" value="F:metal ion binding"/>
    <property type="evidence" value="ECO:0007669"/>
    <property type="project" value="UniProtKB-KW"/>
</dbReference>
<evidence type="ECO:0000313" key="5">
    <source>
        <dbReference type="Proteomes" id="UP000000600"/>
    </source>
</evidence>
<evidence type="ECO:0000256" key="3">
    <source>
        <dbReference type="ARBA" id="ARBA00022837"/>
    </source>
</evidence>